<dbReference type="InterPro" id="IPR051783">
    <property type="entry name" value="NAD(P)-dependent_oxidoreduct"/>
</dbReference>
<proteinExistence type="predicted"/>
<dbReference type="RefSeq" id="WP_179816769.1">
    <property type="nucleotide sequence ID" value="NZ_JACBZD010000002.1"/>
</dbReference>
<name>A0A853A2Y1_9ACTN</name>
<sequence length="291" mass="31238">MRVLVTGATGEVGRRVVPRLLGRGGAGAELRVRVLVRDAARAEPLVRAGAEPMEGDLRDEAVRRRAVAGMDAVLHVAAAFRGVPDEEAYAVNRDATIALAGAALAEGVGRFVFVSTNLVYGAGRGRPAEEDDPTLTAAGEGLSGAYPHSKAEAERALLALHRERGLGLRIARLAFVYGDGDPHLRQALQWPGEWNGHHRFQMVHHADVAQGLLRVLLAPGVDGRIYNIADDAPFSVVDVHRINGVPVPEGLAERPDVDPWHGIVSTLRVRDELGFRPLYPSLWTARDAGAL</sequence>
<dbReference type="PANTHER" id="PTHR48079">
    <property type="entry name" value="PROTEIN YEEZ"/>
    <property type="match status" value="1"/>
</dbReference>
<keyword evidence="4" id="KW-1185">Reference proteome</keyword>
<dbReference type="GO" id="GO:0005737">
    <property type="term" value="C:cytoplasm"/>
    <property type="evidence" value="ECO:0007669"/>
    <property type="project" value="TreeGrafter"/>
</dbReference>
<dbReference type="EMBL" id="JACBZD010000002">
    <property type="protein sequence ID" value="NYI07830.1"/>
    <property type="molecule type" value="Genomic_DNA"/>
</dbReference>
<dbReference type="Pfam" id="PF01370">
    <property type="entry name" value="Epimerase"/>
    <property type="match status" value="1"/>
</dbReference>
<protein>
    <submittedName>
        <fullName evidence="3">Nucleoside-diphosphate-sugar epimerase</fullName>
    </submittedName>
</protein>
<dbReference type="Gene3D" id="3.40.50.720">
    <property type="entry name" value="NAD(P)-binding Rossmann-like Domain"/>
    <property type="match status" value="1"/>
</dbReference>
<dbReference type="GO" id="GO:0004029">
    <property type="term" value="F:aldehyde dehydrogenase (NAD+) activity"/>
    <property type="evidence" value="ECO:0007669"/>
    <property type="project" value="TreeGrafter"/>
</dbReference>
<gene>
    <name evidence="3" type="ORF">FHU37_004859</name>
</gene>
<reference evidence="3 4" key="1">
    <citation type="submission" date="2020-07" db="EMBL/GenBank/DDBJ databases">
        <title>Sequencing the genomes of 1000 actinobacteria strains.</title>
        <authorList>
            <person name="Klenk H.-P."/>
        </authorList>
    </citation>
    <scope>NUCLEOTIDE SEQUENCE [LARGE SCALE GENOMIC DNA]</scope>
    <source>
        <strain evidence="3 4">DSM 42178</strain>
    </source>
</reference>
<organism evidence="3 4">
    <name type="scientific">Allostreptomyces psammosilenae</name>
    <dbReference type="NCBI Taxonomy" id="1892865"/>
    <lineage>
        <taxon>Bacteria</taxon>
        <taxon>Bacillati</taxon>
        <taxon>Actinomycetota</taxon>
        <taxon>Actinomycetes</taxon>
        <taxon>Kitasatosporales</taxon>
        <taxon>Streptomycetaceae</taxon>
        <taxon>Allostreptomyces</taxon>
    </lineage>
</organism>
<accession>A0A853A2Y1</accession>
<evidence type="ECO:0000313" key="3">
    <source>
        <dbReference type="EMBL" id="NYI07830.1"/>
    </source>
</evidence>
<dbReference type="AlphaFoldDB" id="A0A853A2Y1"/>
<dbReference type="InterPro" id="IPR001509">
    <property type="entry name" value="Epimerase_deHydtase"/>
</dbReference>
<feature type="region of interest" description="Disordered" evidence="1">
    <location>
        <begin position="124"/>
        <end position="145"/>
    </location>
</feature>
<dbReference type="PANTHER" id="PTHR48079:SF6">
    <property type="entry name" value="NAD(P)-BINDING DOMAIN-CONTAINING PROTEIN-RELATED"/>
    <property type="match status" value="1"/>
</dbReference>
<comment type="caution">
    <text evidence="3">The sequence shown here is derived from an EMBL/GenBank/DDBJ whole genome shotgun (WGS) entry which is preliminary data.</text>
</comment>
<dbReference type="InterPro" id="IPR036291">
    <property type="entry name" value="NAD(P)-bd_dom_sf"/>
</dbReference>
<evidence type="ECO:0000313" key="4">
    <source>
        <dbReference type="Proteomes" id="UP000567795"/>
    </source>
</evidence>
<evidence type="ECO:0000259" key="2">
    <source>
        <dbReference type="Pfam" id="PF01370"/>
    </source>
</evidence>
<evidence type="ECO:0000256" key="1">
    <source>
        <dbReference type="SAM" id="MobiDB-lite"/>
    </source>
</evidence>
<feature type="domain" description="NAD-dependent epimerase/dehydratase" evidence="2">
    <location>
        <begin position="3"/>
        <end position="229"/>
    </location>
</feature>
<dbReference type="SUPFAM" id="SSF51735">
    <property type="entry name" value="NAD(P)-binding Rossmann-fold domains"/>
    <property type="match status" value="1"/>
</dbReference>
<dbReference type="Proteomes" id="UP000567795">
    <property type="component" value="Unassembled WGS sequence"/>
</dbReference>